<organism evidence="1 2">
    <name type="scientific">Fusarium oxysporum NRRL 32931</name>
    <dbReference type="NCBI Taxonomy" id="660029"/>
    <lineage>
        <taxon>Eukaryota</taxon>
        <taxon>Fungi</taxon>
        <taxon>Dikarya</taxon>
        <taxon>Ascomycota</taxon>
        <taxon>Pezizomycotina</taxon>
        <taxon>Sordariomycetes</taxon>
        <taxon>Hypocreomycetidae</taxon>
        <taxon>Hypocreales</taxon>
        <taxon>Nectriaceae</taxon>
        <taxon>Fusarium</taxon>
        <taxon>Fusarium oxysporum species complex</taxon>
    </lineage>
</organism>
<evidence type="ECO:0000313" key="1">
    <source>
        <dbReference type="EMBL" id="EWY79590.1"/>
    </source>
</evidence>
<proteinExistence type="predicted"/>
<dbReference type="HOGENOM" id="CLU_2015361_0_0_1"/>
<dbReference type="Proteomes" id="UP000030753">
    <property type="component" value="Unassembled WGS sequence"/>
</dbReference>
<sequence length="123" mass="13720">MTGRIMRIEELYSPGRAATAHYSERGHTGLMGPSRRIYSLSYLSVTNGCQFVGTNSCTFQVDMPLGLCTLDLILLLHGSVHLVQRVWMMTLIIACSCHHLHLLHRLRHMVLSPSRGTIGGRTC</sequence>
<evidence type="ECO:0000313" key="2">
    <source>
        <dbReference type="Proteomes" id="UP000030753"/>
    </source>
</evidence>
<gene>
    <name evidence="1" type="ORF">FOYG_17284</name>
</gene>
<protein>
    <submittedName>
        <fullName evidence="1">Uncharacterized protein</fullName>
    </submittedName>
</protein>
<reference evidence="1 2" key="1">
    <citation type="submission" date="2011-06" db="EMBL/GenBank/DDBJ databases">
        <title>The Genome Sequence of Fusarium oxysporum FOSC 3-a.</title>
        <authorList>
            <consortium name="The Broad Institute Genome Sequencing Platform"/>
            <person name="Ma L.-J."/>
            <person name="Gale L.R."/>
            <person name="Schwartz D.C."/>
            <person name="Zhou S."/>
            <person name="Corby-Kistler H."/>
            <person name="Young S.K."/>
            <person name="Zeng Q."/>
            <person name="Gargeya S."/>
            <person name="Fitzgerald M."/>
            <person name="Haas B."/>
            <person name="Abouelleil A."/>
            <person name="Alvarado L."/>
            <person name="Arachchi H.M."/>
            <person name="Berlin A."/>
            <person name="Brown A."/>
            <person name="Chapman S.B."/>
            <person name="Chen Z."/>
            <person name="Dunbar C."/>
            <person name="Freedman E."/>
            <person name="Gearin G."/>
            <person name="Gellesch M."/>
            <person name="Goldberg J."/>
            <person name="Griggs A."/>
            <person name="Gujja S."/>
            <person name="Heiman D."/>
            <person name="Howarth C."/>
            <person name="Larson L."/>
            <person name="Lui A."/>
            <person name="MacDonald P.J.P."/>
            <person name="Mehta T."/>
            <person name="Montmayeur A."/>
            <person name="Murphy C."/>
            <person name="Neiman D."/>
            <person name="Pearson M."/>
            <person name="Priest M."/>
            <person name="Roberts A."/>
            <person name="Saif S."/>
            <person name="Shea T."/>
            <person name="Shenoy N."/>
            <person name="Sisk P."/>
            <person name="Stolte C."/>
            <person name="Sykes S."/>
            <person name="Wortman J."/>
            <person name="Nusbaum C."/>
            <person name="Birren B."/>
        </authorList>
    </citation>
    <scope>NUCLEOTIDE SEQUENCE [LARGE SCALE GENOMIC DNA]</scope>
    <source>
        <strain evidence="2">FOSC 3-a</strain>
    </source>
</reference>
<dbReference type="EMBL" id="JH717860">
    <property type="protein sequence ID" value="EWY79590.1"/>
    <property type="molecule type" value="Genomic_DNA"/>
</dbReference>
<name>W9HF38_FUSOX</name>
<dbReference type="AlphaFoldDB" id="W9HF38"/>
<accession>W9HF38</accession>